<organism evidence="1 2">
    <name type="scientific">Methyloceanibacter superfactus</name>
    <dbReference type="NCBI Taxonomy" id="1774969"/>
    <lineage>
        <taxon>Bacteria</taxon>
        <taxon>Pseudomonadati</taxon>
        <taxon>Pseudomonadota</taxon>
        <taxon>Alphaproteobacteria</taxon>
        <taxon>Hyphomicrobiales</taxon>
        <taxon>Hyphomicrobiaceae</taxon>
        <taxon>Methyloceanibacter</taxon>
    </lineage>
</organism>
<keyword evidence="2" id="KW-1185">Reference proteome</keyword>
<evidence type="ECO:0000313" key="1">
    <source>
        <dbReference type="EMBL" id="ODR93756.1"/>
    </source>
</evidence>
<evidence type="ECO:0000313" key="2">
    <source>
        <dbReference type="Proteomes" id="UP000094472"/>
    </source>
</evidence>
<accession>A0A1E3VLC7</accession>
<gene>
    <name evidence="1" type="ORF">AUC69_04135</name>
</gene>
<dbReference type="AlphaFoldDB" id="A0A1E3VLC7"/>
<protein>
    <submittedName>
        <fullName evidence="1">Uncharacterized protein</fullName>
    </submittedName>
</protein>
<dbReference type="Proteomes" id="UP000094472">
    <property type="component" value="Unassembled WGS sequence"/>
</dbReference>
<reference evidence="1 2" key="1">
    <citation type="journal article" date="2016" name="Environ. Microbiol.">
        <title>New Methyloceanibacter diversity from North Sea sediments includes methanotroph containing solely the soluble methane monooxygenase.</title>
        <authorList>
            <person name="Vekeman B."/>
            <person name="Kerckhof F.M."/>
            <person name="Cremers G."/>
            <person name="de Vos P."/>
            <person name="Vandamme P."/>
            <person name="Boon N."/>
            <person name="Op den Camp H.J."/>
            <person name="Heylen K."/>
        </authorList>
    </citation>
    <scope>NUCLEOTIDE SEQUENCE [LARGE SCALE GENOMIC DNA]</scope>
    <source>
        <strain evidence="1 2">R-67175</strain>
    </source>
</reference>
<dbReference type="EMBL" id="LPWF01000037">
    <property type="protein sequence ID" value="ODR93756.1"/>
    <property type="molecule type" value="Genomic_DNA"/>
</dbReference>
<proteinExistence type="predicted"/>
<comment type="caution">
    <text evidence="1">The sequence shown here is derived from an EMBL/GenBank/DDBJ whole genome shotgun (WGS) entry which is preliminary data.</text>
</comment>
<sequence length="59" mass="6482">MRGAGQRGAGADLGAIDGKLQMKMSEGVLDQPGRLFPHGVDRRMIRHVFAARLGRLPRR</sequence>
<name>A0A1E3VLC7_9HYPH</name>